<organism evidence="3 4">
    <name type="scientific">Saltatorellus ferox</name>
    <dbReference type="NCBI Taxonomy" id="2528018"/>
    <lineage>
        <taxon>Bacteria</taxon>
        <taxon>Pseudomonadati</taxon>
        <taxon>Planctomycetota</taxon>
        <taxon>Planctomycetia</taxon>
        <taxon>Planctomycetia incertae sedis</taxon>
        <taxon>Saltatorellus</taxon>
    </lineage>
</organism>
<dbReference type="AlphaFoldDB" id="A0A518EMU6"/>
<evidence type="ECO:0000256" key="1">
    <source>
        <dbReference type="ARBA" id="ARBA00023002"/>
    </source>
</evidence>
<dbReference type="InterPro" id="IPR050740">
    <property type="entry name" value="Aldehyde_DH_Superfamily"/>
</dbReference>
<dbReference type="GO" id="GO:0033721">
    <property type="term" value="F:aldehyde dehydrogenase (NADP+) activity"/>
    <property type="evidence" value="ECO:0007669"/>
    <property type="project" value="UniProtKB-EC"/>
</dbReference>
<evidence type="ECO:0000313" key="3">
    <source>
        <dbReference type="EMBL" id="QDV05409.1"/>
    </source>
</evidence>
<dbReference type="SUPFAM" id="SSF53720">
    <property type="entry name" value="ALDH-like"/>
    <property type="match status" value="1"/>
</dbReference>
<dbReference type="RefSeq" id="WP_145194817.1">
    <property type="nucleotide sequence ID" value="NZ_CP036434.1"/>
</dbReference>
<name>A0A518EMU6_9BACT</name>
<dbReference type="Proteomes" id="UP000320390">
    <property type="component" value="Chromosome"/>
</dbReference>
<dbReference type="PANTHER" id="PTHR43353">
    <property type="entry name" value="SUCCINATE-SEMIALDEHYDE DEHYDROGENASE, MITOCHONDRIAL"/>
    <property type="match status" value="1"/>
</dbReference>
<dbReference type="Gene3D" id="3.40.605.10">
    <property type="entry name" value="Aldehyde Dehydrogenase, Chain A, domain 1"/>
    <property type="match status" value="1"/>
</dbReference>
<dbReference type="Gene3D" id="3.40.309.10">
    <property type="entry name" value="Aldehyde Dehydrogenase, Chain A, domain 2"/>
    <property type="match status" value="1"/>
</dbReference>
<dbReference type="Pfam" id="PF00171">
    <property type="entry name" value="Aldedh"/>
    <property type="match status" value="1"/>
</dbReference>
<protein>
    <submittedName>
        <fullName evidence="3">NADP-dependent fatty aldehyde dehydrogenase</fullName>
        <ecNumber evidence="3">1.2.1.4</ecNumber>
    </submittedName>
</protein>
<dbReference type="InterPro" id="IPR044151">
    <property type="entry name" value="ALDH_KGSADH"/>
</dbReference>
<dbReference type="OrthoDB" id="9770537at2"/>
<gene>
    <name evidence="3" type="primary">aldH</name>
    <name evidence="3" type="ORF">Poly30_09060</name>
</gene>
<dbReference type="CDD" id="cd07129">
    <property type="entry name" value="ALDH_KGSADH"/>
    <property type="match status" value="1"/>
</dbReference>
<accession>A0A518EMU6</accession>
<feature type="domain" description="Aldehyde dehydrogenase" evidence="2">
    <location>
        <begin position="12"/>
        <end position="423"/>
    </location>
</feature>
<dbReference type="PANTHER" id="PTHR43353:SF3">
    <property type="entry name" value="ALDEHYDE DEHYDROGENASE-RELATED"/>
    <property type="match status" value="1"/>
</dbReference>
<dbReference type="EMBL" id="CP036434">
    <property type="protein sequence ID" value="QDV05409.1"/>
    <property type="molecule type" value="Genomic_DNA"/>
</dbReference>
<proteinExistence type="predicted"/>
<dbReference type="InterPro" id="IPR016162">
    <property type="entry name" value="Ald_DH_N"/>
</dbReference>
<sequence length="525" mass="54600">MSQSHVLIAGTWRPADASGTFSAHDPRTGEALPGEYPTSRWSDCDAALDAAQAAAVELRTVEPAKIAAFLEGYAARIEARADEISELASKETALPVAPRLAAVELPRTTGQLRQAAEAARNEHWTRPIIDTAANIRTRFGPIGPVAVFGPNNFPLAFGSISGGDFAAAIAAGNPVIAKGHPLHPGTTQILAQEAQKAVEEAGLPAATVQLLYNLDFADGERLVKDPRLAAIAFTGSRRGGLALKAHADAAGKPIYLELGSVNPVVILPKALEERGAALAEEFTGSCLMGTGQFCTNPGLVIVQESPAAQAFVADVTKRFAAAQPGVLFSKSGLEGLGESVDGLKSAGAKVLAGGKPAADASGFSYENTVLEATGAQFLEAPEKLQSEAFGNATLIVRTSSTDETKSVIRSLEGNLTGCVYSATDGSDDASYDAIAPELRARVGRLINDKMPTGVAVSPAMNHGGPFPATSHPGFTAVGLPGSISRFAMLQCYDNVRPHRLPASLRDENPGGVWRNVDGNWSHGAL</sequence>
<keyword evidence="1 3" id="KW-0560">Oxidoreductase</keyword>
<dbReference type="InterPro" id="IPR016161">
    <property type="entry name" value="Ald_DH/histidinol_DH"/>
</dbReference>
<reference evidence="3 4" key="1">
    <citation type="submission" date="2019-02" db="EMBL/GenBank/DDBJ databases">
        <title>Deep-cultivation of Planctomycetes and their phenomic and genomic characterization uncovers novel biology.</title>
        <authorList>
            <person name="Wiegand S."/>
            <person name="Jogler M."/>
            <person name="Boedeker C."/>
            <person name="Pinto D."/>
            <person name="Vollmers J."/>
            <person name="Rivas-Marin E."/>
            <person name="Kohn T."/>
            <person name="Peeters S.H."/>
            <person name="Heuer A."/>
            <person name="Rast P."/>
            <person name="Oberbeckmann S."/>
            <person name="Bunk B."/>
            <person name="Jeske O."/>
            <person name="Meyerdierks A."/>
            <person name="Storesund J.E."/>
            <person name="Kallscheuer N."/>
            <person name="Luecker S."/>
            <person name="Lage O.M."/>
            <person name="Pohl T."/>
            <person name="Merkel B.J."/>
            <person name="Hornburger P."/>
            <person name="Mueller R.-W."/>
            <person name="Bruemmer F."/>
            <person name="Labrenz M."/>
            <person name="Spormann A.M."/>
            <person name="Op den Camp H."/>
            <person name="Overmann J."/>
            <person name="Amann R."/>
            <person name="Jetten M.S.M."/>
            <person name="Mascher T."/>
            <person name="Medema M.H."/>
            <person name="Devos D.P."/>
            <person name="Kaster A.-K."/>
            <person name="Ovreas L."/>
            <person name="Rohde M."/>
            <person name="Galperin M.Y."/>
            <person name="Jogler C."/>
        </authorList>
    </citation>
    <scope>NUCLEOTIDE SEQUENCE [LARGE SCALE GENOMIC DNA]</scope>
    <source>
        <strain evidence="3 4">Poly30</strain>
    </source>
</reference>
<keyword evidence="4" id="KW-1185">Reference proteome</keyword>
<dbReference type="InterPro" id="IPR016163">
    <property type="entry name" value="Ald_DH_C"/>
</dbReference>
<dbReference type="EC" id="1.2.1.4" evidence="3"/>
<evidence type="ECO:0000259" key="2">
    <source>
        <dbReference type="Pfam" id="PF00171"/>
    </source>
</evidence>
<evidence type="ECO:0000313" key="4">
    <source>
        <dbReference type="Proteomes" id="UP000320390"/>
    </source>
</evidence>
<dbReference type="InterPro" id="IPR015590">
    <property type="entry name" value="Aldehyde_DH_dom"/>
</dbReference>